<keyword evidence="7" id="KW-1185">Reference proteome</keyword>
<dbReference type="PANTHER" id="PTHR34653">
    <property type="match status" value="1"/>
</dbReference>
<dbReference type="PRINTS" id="PR01006">
    <property type="entry name" value="FLGHOOKFLIE"/>
</dbReference>
<keyword evidence="6" id="KW-0966">Cell projection</keyword>
<keyword evidence="3 4" id="KW-0975">Bacterial flagellum</keyword>
<evidence type="ECO:0000256" key="2">
    <source>
        <dbReference type="ARBA" id="ARBA00009272"/>
    </source>
</evidence>
<dbReference type="RefSeq" id="WP_130649044.1">
    <property type="nucleotide sequence ID" value="NZ_BMHA01000007.1"/>
</dbReference>
<evidence type="ECO:0000313" key="7">
    <source>
        <dbReference type="Proteomes" id="UP000650511"/>
    </source>
</evidence>
<dbReference type="NCBIfam" id="TIGR00205">
    <property type="entry name" value="fliE"/>
    <property type="match status" value="1"/>
</dbReference>
<comment type="subcellular location">
    <subcellularLocation>
        <location evidence="1 4">Bacterial flagellum basal body</location>
    </subcellularLocation>
</comment>
<gene>
    <name evidence="4 6" type="primary">fliE</name>
    <name evidence="6" type="ORF">GCM10011354_20340</name>
</gene>
<dbReference type="EMBL" id="BMHA01000007">
    <property type="protein sequence ID" value="GGI06687.1"/>
    <property type="molecule type" value="Genomic_DNA"/>
</dbReference>
<proteinExistence type="inferred from homology"/>
<dbReference type="GO" id="GO:0005198">
    <property type="term" value="F:structural molecule activity"/>
    <property type="evidence" value="ECO:0007669"/>
    <property type="project" value="UniProtKB-UniRule"/>
</dbReference>
<dbReference type="HAMAP" id="MF_00724">
    <property type="entry name" value="FliE"/>
    <property type="match status" value="1"/>
</dbReference>
<evidence type="ECO:0000313" key="6">
    <source>
        <dbReference type="EMBL" id="GGI06687.1"/>
    </source>
</evidence>
<dbReference type="GO" id="GO:0003774">
    <property type="term" value="F:cytoskeletal motor activity"/>
    <property type="evidence" value="ECO:0007669"/>
    <property type="project" value="InterPro"/>
</dbReference>
<evidence type="ECO:0000256" key="1">
    <source>
        <dbReference type="ARBA" id="ARBA00004117"/>
    </source>
</evidence>
<evidence type="ECO:0000256" key="5">
    <source>
        <dbReference type="NCBIfam" id="TIGR00205"/>
    </source>
</evidence>
<reference evidence="6" key="2">
    <citation type="submission" date="2020-09" db="EMBL/GenBank/DDBJ databases">
        <authorList>
            <person name="Sun Q."/>
            <person name="Zhou Y."/>
        </authorList>
    </citation>
    <scope>NUCLEOTIDE SEQUENCE</scope>
    <source>
        <strain evidence="6">CGMCC 1.14988</strain>
    </source>
</reference>
<comment type="caution">
    <text evidence="6">The sequence shown here is derived from an EMBL/GenBank/DDBJ whole genome shotgun (WGS) entry which is preliminary data.</text>
</comment>
<reference evidence="6" key="1">
    <citation type="journal article" date="2014" name="Int. J. Syst. Evol. Microbiol.">
        <title>Complete genome sequence of Corynebacterium casei LMG S-19264T (=DSM 44701T), isolated from a smear-ripened cheese.</title>
        <authorList>
            <consortium name="US DOE Joint Genome Institute (JGI-PGF)"/>
            <person name="Walter F."/>
            <person name="Albersmeier A."/>
            <person name="Kalinowski J."/>
            <person name="Ruckert C."/>
        </authorList>
    </citation>
    <scope>NUCLEOTIDE SEQUENCE</scope>
    <source>
        <strain evidence="6">CGMCC 1.14988</strain>
    </source>
</reference>
<dbReference type="GO" id="GO:0071973">
    <property type="term" value="P:bacterial-type flagellum-dependent cell motility"/>
    <property type="evidence" value="ECO:0007669"/>
    <property type="project" value="InterPro"/>
</dbReference>
<evidence type="ECO:0000256" key="4">
    <source>
        <dbReference type="HAMAP-Rule" id="MF_00724"/>
    </source>
</evidence>
<dbReference type="Proteomes" id="UP000650511">
    <property type="component" value="Unassembled WGS sequence"/>
</dbReference>
<sequence>MAIPAIASALPVAPALPTPISGLEAGTPAPGFGEALGRGLQQVSALEHTADALVEDVASGGSTRIHEVMAATSQAGLAVDMLVQVRDRALEAYQEVMRIQV</sequence>
<name>A0A8J3A8B3_9ACTN</name>
<accession>A0A8J3A8B3</accession>
<protein>
    <recommendedName>
        <fullName evidence="4 5">Flagellar hook-basal body complex protein FliE</fullName>
    </recommendedName>
</protein>
<comment type="similarity">
    <text evidence="2 4">Belongs to the FliE family.</text>
</comment>
<evidence type="ECO:0000256" key="3">
    <source>
        <dbReference type="ARBA" id="ARBA00023143"/>
    </source>
</evidence>
<dbReference type="PANTHER" id="PTHR34653:SF1">
    <property type="entry name" value="FLAGELLAR HOOK-BASAL BODY COMPLEX PROTEIN FLIE"/>
    <property type="match status" value="1"/>
</dbReference>
<organism evidence="6 7">
    <name type="scientific">Egicoccus halophilus</name>
    <dbReference type="NCBI Taxonomy" id="1670830"/>
    <lineage>
        <taxon>Bacteria</taxon>
        <taxon>Bacillati</taxon>
        <taxon>Actinomycetota</taxon>
        <taxon>Nitriliruptoria</taxon>
        <taxon>Egicoccales</taxon>
        <taxon>Egicoccaceae</taxon>
        <taxon>Egicoccus</taxon>
    </lineage>
</organism>
<dbReference type="OrthoDB" id="3268318at2"/>
<dbReference type="GO" id="GO:0009425">
    <property type="term" value="C:bacterial-type flagellum basal body"/>
    <property type="evidence" value="ECO:0007669"/>
    <property type="project" value="UniProtKB-SubCell"/>
</dbReference>
<dbReference type="InterPro" id="IPR001624">
    <property type="entry name" value="FliE"/>
</dbReference>
<dbReference type="AlphaFoldDB" id="A0A8J3A8B3"/>
<keyword evidence="6" id="KW-0282">Flagellum</keyword>
<keyword evidence="6" id="KW-0969">Cilium</keyword>
<dbReference type="Pfam" id="PF02049">
    <property type="entry name" value="FliE"/>
    <property type="match status" value="1"/>
</dbReference>